<feature type="repeat" description="ANK" evidence="3">
    <location>
        <begin position="100"/>
        <end position="132"/>
    </location>
</feature>
<dbReference type="PROSITE" id="PS50297">
    <property type="entry name" value="ANK_REP_REGION"/>
    <property type="match status" value="3"/>
</dbReference>
<reference evidence="6" key="1">
    <citation type="submission" date="2012-08" db="EMBL/GenBank/DDBJ databases">
        <title>The Genome Sequence of Wuchereria bancrofti.</title>
        <authorList>
            <person name="Nutman T.B."/>
            <person name="Fink D.L."/>
            <person name="Russ C."/>
            <person name="Young S."/>
            <person name="Zeng Q."/>
            <person name="Koehrsen M."/>
            <person name="Alvarado L."/>
            <person name="Berlin A."/>
            <person name="Chapman S.B."/>
            <person name="Chen Z."/>
            <person name="Freedman E."/>
            <person name="Gellesch M."/>
            <person name="Goldberg J."/>
            <person name="Griggs A."/>
            <person name="Gujja S."/>
            <person name="Heilman E.R."/>
            <person name="Heiman D."/>
            <person name="Hepburn T."/>
            <person name="Howarth C."/>
            <person name="Jen D."/>
            <person name="Larson L."/>
            <person name="Lewis B."/>
            <person name="Mehta T."/>
            <person name="Park D."/>
            <person name="Pearson M."/>
            <person name="Roberts A."/>
            <person name="Saif S."/>
            <person name="Shea T."/>
            <person name="Shenoy N."/>
            <person name="Sisk P."/>
            <person name="Stolte C."/>
            <person name="Sykes S."/>
            <person name="Walk T."/>
            <person name="White J."/>
            <person name="Yandava C."/>
            <person name="Haas B."/>
            <person name="Henn M.R."/>
            <person name="Nusbaum C."/>
            <person name="Birren B."/>
        </authorList>
    </citation>
    <scope>NUCLEOTIDE SEQUENCE [LARGE SCALE GENOMIC DNA]</scope>
    <source>
        <strain evidence="6">NA</strain>
    </source>
</reference>
<feature type="transmembrane region" description="Helical" evidence="4">
    <location>
        <begin position="227"/>
        <end position="249"/>
    </location>
</feature>
<accession>J9F0B9</accession>
<evidence type="ECO:0000256" key="3">
    <source>
        <dbReference type="PROSITE-ProRule" id="PRU00023"/>
    </source>
</evidence>
<feature type="repeat" description="ANK" evidence="3">
    <location>
        <begin position="34"/>
        <end position="66"/>
    </location>
</feature>
<protein>
    <submittedName>
        <fullName evidence="5">Uncharacterized protein</fullName>
    </submittedName>
</protein>
<dbReference type="Gene3D" id="1.25.40.20">
    <property type="entry name" value="Ankyrin repeat-containing domain"/>
    <property type="match status" value="1"/>
</dbReference>
<dbReference type="PANTHER" id="PTHR24123:SF141">
    <property type="entry name" value="ANKYRIN 2, ISOFORM U"/>
    <property type="match status" value="1"/>
</dbReference>
<feature type="repeat" description="ANK" evidence="3">
    <location>
        <begin position="67"/>
        <end position="99"/>
    </location>
</feature>
<keyword evidence="4" id="KW-1133">Transmembrane helix</keyword>
<dbReference type="PROSITE" id="PS50088">
    <property type="entry name" value="ANK_REPEAT"/>
    <property type="match status" value="4"/>
</dbReference>
<dbReference type="PANTHER" id="PTHR24123">
    <property type="entry name" value="ANKYRIN REPEAT-CONTAINING"/>
    <property type="match status" value="1"/>
</dbReference>
<keyword evidence="4" id="KW-0472">Membrane</keyword>
<dbReference type="AlphaFoldDB" id="J9F0B9"/>
<keyword evidence="4" id="KW-0812">Transmembrane</keyword>
<organism evidence="5 6">
    <name type="scientific">Wuchereria bancrofti</name>
    <dbReference type="NCBI Taxonomy" id="6293"/>
    <lineage>
        <taxon>Eukaryota</taxon>
        <taxon>Metazoa</taxon>
        <taxon>Ecdysozoa</taxon>
        <taxon>Nematoda</taxon>
        <taxon>Chromadorea</taxon>
        <taxon>Rhabditida</taxon>
        <taxon>Spirurina</taxon>
        <taxon>Spiruromorpha</taxon>
        <taxon>Filarioidea</taxon>
        <taxon>Onchocercidae</taxon>
        <taxon>Wuchereria</taxon>
    </lineage>
</organism>
<evidence type="ECO:0000256" key="2">
    <source>
        <dbReference type="ARBA" id="ARBA00023043"/>
    </source>
</evidence>
<dbReference type="SMART" id="SM00248">
    <property type="entry name" value="ANK"/>
    <property type="match status" value="4"/>
</dbReference>
<comment type="caution">
    <text evidence="5">The sequence shown here is derived from an EMBL/GenBank/DDBJ whole genome shotgun (WGS) entry which is preliminary data.</text>
</comment>
<keyword evidence="2 3" id="KW-0040">ANK repeat</keyword>
<dbReference type="InterPro" id="IPR036770">
    <property type="entry name" value="Ankyrin_rpt-contain_sf"/>
</dbReference>
<evidence type="ECO:0000313" key="6">
    <source>
        <dbReference type="Proteomes" id="UP000004810"/>
    </source>
</evidence>
<dbReference type="InterPro" id="IPR051165">
    <property type="entry name" value="Multifunctional_ANK_Repeat"/>
</dbReference>
<evidence type="ECO:0000313" key="5">
    <source>
        <dbReference type="EMBL" id="EJW80819.1"/>
    </source>
</evidence>
<sequence length="324" mass="35215">MRAENLPPQTPLCTLAITLPEYTGPANANAESKAGFTPLHLSAQEGHREMAALLIENGAKVGAQARNGLTPMHLCAQEDRVNVAEELVKENAATDPKTKAGYTPLHVACHFGQINMVRFLIEHGAPVSATTRASYTPLHQAAQQGHNNVVRYLLEHGASPNVQTSTGQTPLSIAERLGYVSVVEALKTVTETTVITETTTVTEERYKPQNPEAMNETMFSDSEDEGWISSVVIVSLNAPVVVVVVVVVVERLFVDSAPNTLEEDASHLRVLTHSPLRLSTDDHDLSFFPNHTSSPYPSPGATLIYLSRMVVLKIFDNFIVNYGP</sequence>
<dbReference type="EMBL" id="ADBV01004172">
    <property type="protein sequence ID" value="EJW80819.1"/>
    <property type="molecule type" value="Genomic_DNA"/>
</dbReference>
<dbReference type="SUPFAM" id="SSF48403">
    <property type="entry name" value="Ankyrin repeat"/>
    <property type="match status" value="1"/>
</dbReference>
<dbReference type="PRINTS" id="PR01415">
    <property type="entry name" value="ANKYRIN"/>
</dbReference>
<keyword evidence="1" id="KW-0677">Repeat</keyword>
<evidence type="ECO:0000256" key="4">
    <source>
        <dbReference type="SAM" id="Phobius"/>
    </source>
</evidence>
<gene>
    <name evidence="5" type="ORF">WUBG_08271</name>
</gene>
<dbReference type="InterPro" id="IPR002110">
    <property type="entry name" value="Ankyrin_rpt"/>
</dbReference>
<dbReference type="Proteomes" id="UP000004810">
    <property type="component" value="Unassembled WGS sequence"/>
</dbReference>
<proteinExistence type="predicted"/>
<feature type="repeat" description="ANK" evidence="3">
    <location>
        <begin position="133"/>
        <end position="165"/>
    </location>
</feature>
<dbReference type="Pfam" id="PF13857">
    <property type="entry name" value="Ank_5"/>
    <property type="match status" value="2"/>
</dbReference>
<name>J9F0B9_WUCBA</name>
<evidence type="ECO:0000256" key="1">
    <source>
        <dbReference type="ARBA" id="ARBA00022737"/>
    </source>
</evidence>